<dbReference type="Pfam" id="PF08746">
    <property type="entry name" value="zf-RING-like"/>
    <property type="match status" value="1"/>
</dbReference>
<keyword evidence="22" id="KW-1185">Reference proteome</keyword>
<reference evidence="21" key="3">
    <citation type="submission" date="2025-08" db="UniProtKB">
        <authorList>
            <consortium name="Ensembl"/>
        </authorList>
    </citation>
    <scope>IDENTIFICATION</scope>
</reference>
<dbReference type="InParanoid" id="F6YHQ3"/>
<dbReference type="EC" id="2.3.2.27" evidence="5 18"/>
<dbReference type="AlphaFoldDB" id="F6YHQ3"/>
<evidence type="ECO:0000256" key="5">
    <source>
        <dbReference type="ARBA" id="ARBA00012483"/>
    </source>
</evidence>
<evidence type="ECO:0000256" key="11">
    <source>
        <dbReference type="ARBA" id="ARBA00022771"/>
    </source>
</evidence>
<dbReference type="PANTHER" id="PTHR20973">
    <property type="entry name" value="NON-SMC ELEMENT 1-RELATED"/>
    <property type="match status" value="1"/>
</dbReference>
<evidence type="ECO:0000256" key="8">
    <source>
        <dbReference type="ARBA" id="ARBA00022679"/>
    </source>
</evidence>
<reference evidence="21" key="2">
    <citation type="journal article" date="2008" name="Genome Biol.">
        <title>Improved genome assembly and evidence-based global gene model set for the chordate Ciona intestinalis: new insight into intron and operon populations.</title>
        <authorList>
            <person name="Satou Y."/>
            <person name="Mineta K."/>
            <person name="Ogasawara M."/>
            <person name="Sasakura Y."/>
            <person name="Shoguchi E."/>
            <person name="Ueno K."/>
            <person name="Yamada L."/>
            <person name="Matsumoto J."/>
            <person name="Wasserscheid J."/>
            <person name="Dewar K."/>
            <person name="Wiley G.B."/>
            <person name="Macmil S.L."/>
            <person name="Roe B.A."/>
            <person name="Zeller R.W."/>
            <person name="Hastings K.E."/>
            <person name="Lemaire P."/>
            <person name="Lindquist E."/>
            <person name="Endo T."/>
            <person name="Hotta K."/>
            <person name="Inaba K."/>
        </authorList>
    </citation>
    <scope>NUCLEOTIDE SEQUENCE [LARGE SCALE GENOMIC DNA]</scope>
    <source>
        <strain evidence="21">wild type</strain>
    </source>
</reference>
<dbReference type="InterPro" id="IPR014857">
    <property type="entry name" value="Nse1_RING_C4HC3-type"/>
</dbReference>
<dbReference type="InterPro" id="IPR013083">
    <property type="entry name" value="Znf_RING/FYVE/PHD"/>
</dbReference>
<comment type="subunit">
    <text evidence="18">Component of the Smc5-Smc6 complex.</text>
</comment>
<sequence>HIYFLQSIMNKTILSESECQQIRQESYQVSEVTPEGNLLDFLQVINDQLHPFHFKIRQSKREDTGETVYVLISLVDNDLNRLVVGGDFARAELEYFKKILEIIIVMSDTQNVGTASSIDILNLADSCSPRMSKTEAKRLLTRFVDERWFYDNEGIISLSPRCILELEQYLSQCFDSFVSVCTMCSNTVFQAQVCSNCSARMHHHCARTYSKRKTTSLKCLSCNHPFPHLQSEDNGVTGESTSFHTENTSESSRKKKR</sequence>
<dbReference type="PANTHER" id="PTHR20973:SF0">
    <property type="entry name" value="NON-STRUCTURAL MAINTENANCE OF CHROMOSOMES ELEMENT 1 HOMOLOG"/>
    <property type="match status" value="1"/>
</dbReference>
<evidence type="ECO:0000313" key="21">
    <source>
        <dbReference type="Ensembl" id="ENSCINP00000010757.2"/>
    </source>
</evidence>
<comment type="similarity">
    <text evidence="4 18">Belongs to the NSE1 family.</text>
</comment>
<dbReference type="Ensembl" id="ENSCINT00000010757.2">
    <property type="protein sequence ID" value="ENSCINP00000010757.2"/>
    <property type="gene ID" value="ENSCING00000005233.2"/>
</dbReference>
<evidence type="ECO:0000256" key="7">
    <source>
        <dbReference type="ARBA" id="ARBA00022454"/>
    </source>
</evidence>
<dbReference type="GO" id="GO:0005634">
    <property type="term" value="C:nucleus"/>
    <property type="evidence" value="ECO:0000318"/>
    <property type="project" value="GO_Central"/>
</dbReference>
<keyword evidence="10 18" id="KW-0227">DNA damage</keyword>
<name>F6YHQ3_CIOIN</name>
<keyword evidence="16 18" id="KW-0234">DNA repair</keyword>
<protein>
    <recommendedName>
        <fullName evidence="6 18">Non-structural maintenance of chromosomes element 1 homolog</fullName>
        <ecNumber evidence="5 18">2.3.2.27</ecNumber>
    </recommendedName>
</protein>
<accession>F6YHQ3</accession>
<comment type="subcellular location">
    <subcellularLocation>
        <location evidence="3">Chromosome</location>
        <location evidence="3">Telomere</location>
    </subcellularLocation>
    <subcellularLocation>
        <location evidence="2 18">Nucleus</location>
    </subcellularLocation>
</comment>
<evidence type="ECO:0000256" key="1">
    <source>
        <dbReference type="ARBA" id="ARBA00000900"/>
    </source>
</evidence>
<feature type="region of interest" description="Disordered" evidence="19">
    <location>
        <begin position="232"/>
        <end position="257"/>
    </location>
</feature>
<dbReference type="InterPro" id="IPR011513">
    <property type="entry name" value="Nse1"/>
</dbReference>
<dbReference type="GO" id="GO:0061630">
    <property type="term" value="F:ubiquitin protein ligase activity"/>
    <property type="evidence" value="ECO:0007669"/>
    <property type="project" value="UniProtKB-EC"/>
</dbReference>
<dbReference type="EMBL" id="EAAA01000229">
    <property type="status" value="NOT_ANNOTATED_CDS"/>
    <property type="molecule type" value="Genomic_DNA"/>
</dbReference>
<keyword evidence="17 18" id="KW-0539">Nucleus</keyword>
<keyword evidence="13 18" id="KW-0862">Zinc</keyword>
<evidence type="ECO:0000256" key="12">
    <source>
        <dbReference type="ARBA" id="ARBA00022786"/>
    </source>
</evidence>
<keyword evidence="7" id="KW-0158">Chromosome</keyword>
<dbReference type="FunFam" id="1.10.10.10:FF:000270">
    <property type="entry name" value="Non-structural maintenance of chromosomes element 1 homolog"/>
    <property type="match status" value="1"/>
</dbReference>
<feature type="compositionally biased region" description="Polar residues" evidence="19">
    <location>
        <begin position="232"/>
        <end position="250"/>
    </location>
</feature>
<dbReference type="GO" id="GO:0000724">
    <property type="term" value="P:double-strand break repair via homologous recombination"/>
    <property type="evidence" value="ECO:0000318"/>
    <property type="project" value="GO_Central"/>
</dbReference>
<dbReference type="Proteomes" id="UP000008144">
    <property type="component" value="Chromosome 1"/>
</dbReference>
<keyword evidence="12 18" id="KW-0833">Ubl conjugation pathway</keyword>
<dbReference type="GO" id="GO:0008270">
    <property type="term" value="F:zinc ion binding"/>
    <property type="evidence" value="ECO:0007669"/>
    <property type="project" value="UniProtKB-KW"/>
</dbReference>
<evidence type="ECO:0000256" key="4">
    <source>
        <dbReference type="ARBA" id="ARBA00010258"/>
    </source>
</evidence>
<evidence type="ECO:0000256" key="18">
    <source>
        <dbReference type="RuleBase" id="RU368018"/>
    </source>
</evidence>
<dbReference type="Pfam" id="PF07574">
    <property type="entry name" value="SMC_Nse1"/>
    <property type="match status" value="1"/>
</dbReference>
<reference evidence="22" key="1">
    <citation type="journal article" date="2002" name="Science">
        <title>The draft genome of Ciona intestinalis: insights into chordate and vertebrate origins.</title>
        <authorList>
            <person name="Dehal P."/>
            <person name="Satou Y."/>
            <person name="Campbell R.K."/>
            <person name="Chapman J."/>
            <person name="Degnan B."/>
            <person name="De Tomaso A."/>
            <person name="Davidson B."/>
            <person name="Di Gregorio A."/>
            <person name="Gelpke M."/>
            <person name="Goodstein D.M."/>
            <person name="Harafuji N."/>
            <person name="Hastings K.E."/>
            <person name="Ho I."/>
            <person name="Hotta K."/>
            <person name="Huang W."/>
            <person name="Kawashima T."/>
            <person name="Lemaire P."/>
            <person name="Martinez D."/>
            <person name="Meinertzhagen I.A."/>
            <person name="Necula S."/>
            <person name="Nonaka M."/>
            <person name="Putnam N."/>
            <person name="Rash S."/>
            <person name="Saiga H."/>
            <person name="Satake M."/>
            <person name="Terry A."/>
            <person name="Yamada L."/>
            <person name="Wang H.G."/>
            <person name="Awazu S."/>
            <person name="Azumi K."/>
            <person name="Boore J."/>
            <person name="Branno M."/>
            <person name="Chin-Bow S."/>
            <person name="DeSantis R."/>
            <person name="Doyle S."/>
            <person name="Francino P."/>
            <person name="Keys D.N."/>
            <person name="Haga S."/>
            <person name="Hayashi H."/>
            <person name="Hino K."/>
            <person name="Imai K.S."/>
            <person name="Inaba K."/>
            <person name="Kano S."/>
            <person name="Kobayashi K."/>
            <person name="Kobayashi M."/>
            <person name="Lee B.I."/>
            <person name="Makabe K.W."/>
            <person name="Manohar C."/>
            <person name="Matassi G."/>
            <person name="Medina M."/>
            <person name="Mochizuki Y."/>
            <person name="Mount S."/>
            <person name="Morishita T."/>
            <person name="Miura S."/>
            <person name="Nakayama A."/>
            <person name="Nishizaka S."/>
            <person name="Nomoto H."/>
            <person name="Ohta F."/>
            <person name="Oishi K."/>
            <person name="Rigoutsos I."/>
            <person name="Sano M."/>
            <person name="Sasaki A."/>
            <person name="Sasakura Y."/>
            <person name="Shoguchi E."/>
            <person name="Shin-i T."/>
            <person name="Spagnuolo A."/>
            <person name="Stainier D."/>
            <person name="Suzuki M.M."/>
            <person name="Tassy O."/>
            <person name="Takatori N."/>
            <person name="Tokuoka M."/>
            <person name="Yagi K."/>
            <person name="Yoshizaki F."/>
            <person name="Wada S."/>
            <person name="Zhang C."/>
            <person name="Hyatt P.D."/>
            <person name="Larimer F."/>
            <person name="Detter C."/>
            <person name="Doggett N."/>
            <person name="Glavina T."/>
            <person name="Hawkins T."/>
            <person name="Richardson P."/>
            <person name="Lucas S."/>
            <person name="Kohara Y."/>
            <person name="Levine M."/>
            <person name="Satoh N."/>
            <person name="Rokhsar D.S."/>
        </authorList>
    </citation>
    <scope>NUCLEOTIDE SEQUENCE [LARGE SCALE GENOMIC DNA]</scope>
</reference>
<evidence type="ECO:0000256" key="19">
    <source>
        <dbReference type="SAM" id="MobiDB-lite"/>
    </source>
</evidence>
<evidence type="ECO:0000256" key="17">
    <source>
        <dbReference type="ARBA" id="ARBA00023242"/>
    </source>
</evidence>
<evidence type="ECO:0000313" key="22">
    <source>
        <dbReference type="Proteomes" id="UP000008144"/>
    </source>
</evidence>
<evidence type="ECO:0000256" key="15">
    <source>
        <dbReference type="ARBA" id="ARBA00023172"/>
    </source>
</evidence>
<keyword evidence="14" id="KW-0779">Telomere</keyword>
<dbReference type="InterPro" id="IPR036388">
    <property type="entry name" value="WH-like_DNA-bd_sf"/>
</dbReference>
<evidence type="ECO:0000256" key="6">
    <source>
        <dbReference type="ARBA" id="ARBA00019422"/>
    </source>
</evidence>
<evidence type="ECO:0000256" key="3">
    <source>
        <dbReference type="ARBA" id="ARBA00004574"/>
    </source>
</evidence>
<proteinExistence type="inferred from homology"/>
<dbReference type="Gene3D" id="3.30.40.10">
    <property type="entry name" value="Zinc/RING finger domain, C3HC4 (zinc finger)"/>
    <property type="match status" value="1"/>
</dbReference>
<feature type="domain" description="Non-structural maintenance of chromosomes element 1 RING C4HC3-type" evidence="20">
    <location>
        <begin position="181"/>
        <end position="222"/>
    </location>
</feature>
<dbReference type="HOGENOM" id="CLU_045153_1_0_1"/>
<evidence type="ECO:0000256" key="2">
    <source>
        <dbReference type="ARBA" id="ARBA00004123"/>
    </source>
</evidence>
<evidence type="ECO:0000259" key="20">
    <source>
        <dbReference type="Pfam" id="PF08746"/>
    </source>
</evidence>
<organism evidence="21 22">
    <name type="scientific">Ciona intestinalis</name>
    <name type="common">Transparent sea squirt</name>
    <name type="synonym">Ascidia intestinalis</name>
    <dbReference type="NCBI Taxonomy" id="7719"/>
    <lineage>
        <taxon>Eukaryota</taxon>
        <taxon>Metazoa</taxon>
        <taxon>Chordata</taxon>
        <taxon>Tunicata</taxon>
        <taxon>Ascidiacea</taxon>
        <taxon>Phlebobranchia</taxon>
        <taxon>Cionidae</taxon>
        <taxon>Ciona</taxon>
    </lineage>
</organism>
<dbReference type="Gene3D" id="1.10.10.10">
    <property type="entry name" value="Winged helix-like DNA-binding domain superfamily/Winged helix DNA-binding domain"/>
    <property type="match status" value="1"/>
</dbReference>
<dbReference type="Gene3D" id="3.90.1150.220">
    <property type="match status" value="1"/>
</dbReference>
<dbReference type="GeneTree" id="ENSGT00390000009084"/>
<reference evidence="21" key="4">
    <citation type="submission" date="2025-09" db="UniProtKB">
        <authorList>
            <consortium name="Ensembl"/>
        </authorList>
    </citation>
    <scope>IDENTIFICATION</scope>
</reference>
<keyword evidence="8 18" id="KW-0808">Transferase</keyword>
<evidence type="ECO:0000256" key="10">
    <source>
        <dbReference type="ARBA" id="ARBA00022763"/>
    </source>
</evidence>
<dbReference type="FunCoup" id="F6YHQ3">
    <property type="interactions" value="110"/>
</dbReference>
<dbReference type="GO" id="GO:0000781">
    <property type="term" value="C:chromosome, telomeric region"/>
    <property type="evidence" value="ECO:0007669"/>
    <property type="project" value="UniProtKB-SubCell"/>
</dbReference>
<keyword evidence="15 18" id="KW-0233">DNA recombination</keyword>
<dbReference type="STRING" id="7719.ENSCINP00000010757"/>
<dbReference type="GO" id="GO:0004842">
    <property type="term" value="F:ubiquitin-protein transferase activity"/>
    <property type="evidence" value="ECO:0000318"/>
    <property type="project" value="GO_Central"/>
</dbReference>
<evidence type="ECO:0000256" key="16">
    <source>
        <dbReference type="ARBA" id="ARBA00023204"/>
    </source>
</evidence>
<evidence type="ECO:0000256" key="14">
    <source>
        <dbReference type="ARBA" id="ARBA00022895"/>
    </source>
</evidence>
<evidence type="ECO:0000256" key="13">
    <source>
        <dbReference type="ARBA" id="ARBA00022833"/>
    </source>
</evidence>
<evidence type="ECO:0000256" key="9">
    <source>
        <dbReference type="ARBA" id="ARBA00022723"/>
    </source>
</evidence>
<keyword evidence="11 18" id="KW-0863">Zinc-finger</keyword>
<dbReference type="OMA" id="WPGDKFV"/>
<comment type="catalytic activity">
    <reaction evidence="1 18">
        <text>S-ubiquitinyl-[E2 ubiquitin-conjugating enzyme]-L-cysteine + [acceptor protein]-L-lysine = [E2 ubiquitin-conjugating enzyme]-L-cysteine + N(6)-ubiquitinyl-[acceptor protein]-L-lysine.</text>
        <dbReference type="EC" id="2.3.2.27"/>
    </reaction>
</comment>
<keyword evidence="9 18" id="KW-0479">Metal-binding</keyword>
<dbReference type="FunFam" id="3.90.1150.220:FF:000001">
    <property type="entry name" value="Non-structural maintenance of chromosomes element 1 homolog"/>
    <property type="match status" value="1"/>
</dbReference>
<dbReference type="GO" id="GO:0030915">
    <property type="term" value="C:Smc5-Smc6 complex"/>
    <property type="evidence" value="ECO:0000318"/>
    <property type="project" value="GO_Central"/>
</dbReference>